<feature type="transmembrane region" description="Helical" evidence="1">
    <location>
        <begin position="110"/>
        <end position="129"/>
    </location>
</feature>
<feature type="transmembrane region" description="Helical" evidence="1">
    <location>
        <begin position="256"/>
        <end position="276"/>
    </location>
</feature>
<comment type="caution">
    <text evidence="2">The sequence shown here is derived from an EMBL/GenBank/DDBJ whole genome shotgun (WGS) entry which is preliminary data.</text>
</comment>
<accession>A0A919VKR4</accession>
<feature type="transmembrane region" description="Helical" evidence="1">
    <location>
        <begin position="136"/>
        <end position="157"/>
    </location>
</feature>
<gene>
    <name evidence="2" type="ORF">CPJCM30710_05090</name>
</gene>
<evidence type="ECO:0000313" key="3">
    <source>
        <dbReference type="Proteomes" id="UP000679179"/>
    </source>
</evidence>
<dbReference type="AlphaFoldDB" id="A0A919VKR4"/>
<feature type="transmembrane region" description="Helical" evidence="1">
    <location>
        <begin position="71"/>
        <end position="90"/>
    </location>
</feature>
<keyword evidence="1" id="KW-1133">Transmembrane helix</keyword>
<feature type="transmembrane region" description="Helical" evidence="1">
    <location>
        <begin position="231"/>
        <end position="250"/>
    </location>
</feature>
<evidence type="ECO:0000313" key="2">
    <source>
        <dbReference type="EMBL" id="GIM27843.1"/>
    </source>
</evidence>
<feature type="transmembrane region" description="Helical" evidence="1">
    <location>
        <begin position="297"/>
        <end position="318"/>
    </location>
</feature>
<feature type="transmembrane region" description="Helical" evidence="1">
    <location>
        <begin position="190"/>
        <end position="210"/>
    </location>
</feature>
<dbReference type="Proteomes" id="UP000679179">
    <property type="component" value="Unassembled WGS sequence"/>
</dbReference>
<keyword evidence="1" id="KW-0472">Membrane</keyword>
<dbReference type="RefSeq" id="WP_212902597.1">
    <property type="nucleotide sequence ID" value="NZ_BOPZ01000003.1"/>
</dbReference>
<evidence type="ECO:0000256" key="1">
    <source>
        <dbReference type="SAM" id="Phobius"/>
    </source>
</evidence>
<dbReference type="InterPro" id="IPR014226">
    <property type="entry name" value="Spore_IM_YlbJ"/>
</dbReference>
<organism evidence="2 3">
    <name type="scientific">Clostridium polyendosporum</name>
    <dbReference type="NCBI Taxonomy" id="69208"/>
    <lineage>
        <taxon>Bacteria</taxon>
        <taxon>Bacillati</taxon>
        <taxon>Bacillota</taxon>
        <taxon>Clostridia</taxon>
        <taxon>Eubacteriales</taxon>
        <taxon>Clostridiaceae</taxon>
        <taxon>Clostridium</taxon>
    </lineage>
</organism>
<proteinExistence type="predicted"/>
<dbReference type="NCBIfam" id="TIGR02871">
    <property type="entry name" value="spore_ylbJ"/>
    <property type="match status" value="1"/>
</dbReference>
<keyword evidence="3" id="KW-1185">Reference proteome</keyword>
<name>A0A919VKR4_9CLOT</name>
<keyword evidence="1" id="KW-0812">Transmembrane</keyword>
<feature type="transmembrane region" description="Helical" evidence="1">
    <location>
        <begin position="29"/>
        <end position="51"/>
    </location>
</feature>
<protein>
    <submittedName>
        <fullName evidence="2">Sporulation integral membrane protein YlbJ</fullName>
    </submittedName>
</protein>
<sequence length="356" mass="38819">MTLLLTIIILYFIVNPKICIQSALSGAQLFVNAILPSLFPFMVICNMLIAFDGITIYSNVLGPILCRPLKLSKNCSFAIIASLLCGYPLGAKYSAELYKNGYITKNEFNRLLNIASNAGPLFILGSVASSMLNNIYYGYIILAANYLSAFIIGLVTAENNHGVTMEYKGKVQTKNLGEIMKNAISDGINGILMVGGYVIIFSIIISILKNNVLSTIISTYFLDGITINRDLISAFFLGIIDLTNGCYIITSSSLDIPIKLCFLSFLCSFGSFSVIAQTSAFFYKYEVSLLKYVAYKIIQGIIGAIITFLASIFLLNTIPTFSSTLTNSTMIVSAPFILLLILTIITIIANKLLHAS</sequence>
<dbReference type="EMBL" id="BOPZ01000003">
    <property type="protein sequence ID" value="GIM27843.1"/>
    <property type="molecule type" value="Genomic_DNA"/>
</dbReference>
<feature type="transmembrane region" description="Helical" evidence="1">
    <location>
        <begin position="330"/>
        <end position="353"/>
    </location>
</feature>
<reference evidence="2" key="1">
    <citation type="submission" date="2021-03" db="EMBL/GenBank/DDBJ databases">
        <title>Taxonomic study of Clostridium polyendosporum from meadow-gley soil under rice.</title>
        <authorList>
            <person name="Kobayashi H."/>
            <person name="Tanizawa Y."/>
            <person name="Yagura M."/>
        </authorList>
    </citation>
    <scope>NUCLEOTIDE SEQUENCE</scope>
    <source>
        <strain evidence="2">JCM 30710</strain>
    </source>
</reference>